<organism evidence="4 5">
    <name type="scientific">Enteractinococcus helveticum</name>
    <dbReference type="NCBI Taxonomy" id="1837282"/>
    <lineage>
        <taxon>Bacteria</taxon>
        <taxon>Bacillati</taxon>
        <taxon>Actinomycetota</taxon>
        <taxon>Actinomycetes</taxon>
        <taxon>Micrococcales</taxon>
        <taxon>Micrococcaceae</taxon>
    </lineage>
</organism>
<evidence type="ECO:0000256" key="1">
    <source>
        <dbReference type="ARBA" id="ARBA00023125"/>
    </source>
</evidence>
<dbReference type="InterPro" id="IPR047057">
    <property type="entry name" value="MerR_fam"/>
</dbReference>
<dbReference type="AlphaFoldDB" id="A0A1B7M307"/>
<dbReference type="RefSeq" id="WP_052500024.1">
    <property type="nucleotide sequence ID" value="NZ_LXEY01000006.1"/>
</dbReference>
<dbReference type="SUPFAM" id="SSF46955">
    <property type="entry name" value="Putative DNA-binding domain"/>
    <property type="match status" value="1"/>
</dbReference>
<dbReference type="GO" id="GO:0003677">
    <property type="term" value="F:DNA binding"/>
    <property type="evidence" value="ECO:0007669"/>
    <property type="project" value="UniProtKB-KW"/>
</dbReference>
<dbReference type="GO" id="GO:0003700">
    <property type="term" value="F:DNA-binding transcription factor activity"/>
    <property type="evidence" value="ECO:0007669"/>
    <property type="project" value="InterPro"/>
</dbReference>
<dbReference type="PROSITE" id="PS50937">
    <property type="entry name" value="HTH_MERR_2"/>
    <property type="match status" value="1"/>
</dbReference>
<evidence type="ECO:0000313" key="5">
    <source>
        <dbReference type="Proteomes" id="UP000078292"/>
    </source>
</evidence>
<evidence type="ECO:0000259" key="3">
    <source>
        <dbReference type="PROSITE" id="PS50937"/>
    </source>
</evidence>
<dbReference type="STRING" id="1837282.A6F49_04040"/>
<dbReference type="PANTHER" id="PTHR30204">
    <property type="entry name" value="REDOX-CYCLING DRUG-SENSING TRANSCRIPTIONAL ACTIVATOR SOXR"/>
    <property type="match status" value="1"/>
</dbReference>
<dbReference type="PANTHER" id="PTHR30204:SF93">
    <property type="entry name" value="HTH MERR-TYPE DOMAIN-CONTAINING PROTEIN"/>
    <property type="match status" value="1"/>
</dbReference>
<dbReference type="Pfam" id="PF13411">
    <property type="entry name" value="MerR_1"/>
    <property type="match status" value="1"/>
</dbReference>
<evidence type="ECO:0000313" key="4">
    <source>
        <dbReference type="EMBL" id="OAV62976.1"/>
    </source>
</evidence>
<comment type="caution">
    <text evidence="4">The sequence shown here is derived from an EMBL/GenBank/DDBJ whole genome shotgun (WGS) entry which is preliminary data.</text>
</comment>
<dbReference type="Gene3D" id="1.10.1660.10">
    <property type="match status" value="1"/>
</dbReference>
<keyword evidence="1" id="KW-0238">DNA-binding</keyword>
<reference evidence="4 5" key="1">
    <citation type="submission" date="2016-04" db="EMBL/GenBank/DDBJ databases">
        <title>First whole genome shotgun sequence of the bacterium Enteractinococcus sp. strain UASWS1574.</title>
        <authorList>
            <person name="Crovadore J."/>
            <person name="Chablais R."/>
            <person name="Lefort F."/>
        </authorList>
    </citation>
    <scope>NUCLEOTIDE SEQUENCE [LARGE SCALE GENOMIC DNA]</scope>
    <source>
        <strain evidence="4 5">UASWS1574</strain>
    </source>
</reference>
<gene>
    <name evidence="4" type="ORF">A6F49_04040</name>
</gene>
<dbReference type="Proteomes" id="UP000078292">
    <property type="component" value="Unassembled WGS sequence"/>
</dbReference>
<keyword evidence="2" id="KW-0175">Coiled coil</keyword>
<dbReference type="InterPro" id="IPR009061">
    <property type="entry name" value="DNA-bd_dom_put_sf"/>
</dbReference>
<feature type="domain" description="HTH merR-type" evidence="3">
    <location>
        <begin position="11"/>
        <end position="80"/>
    </location>
</feature>
<protein>
    <recommendedName>
        <fullName evidence="3">HTH merR-type domain-containing protein</fullName>
    </recommendedName>
</protein>
<dbReference type="OrthoDB" id="5242095at2"/>
<proteinExistence type="predicted"/>
<name>A0A1B7M307_9MICC</name>
<dbReference type="EMBL" id="LXEY01000006">
    <property type="protein sequence ID" value="OAV62976.1"/>
    <property type="molecule type" value="Genomic_DNA"/>
</dbReference>
<feature type="coiled-coil region" evidence="2">
    <location>
        <begin position="89"/>
        <end position="116"/>
    </location>
</feature>
<accession>A0A1B7M307</accession>
<keyword evidence="5" id="KW-1185">Reference proteome</keyword>
<dbReference type="InterPro" id="IPR000551">
    <property type="entry name" value="MerR-type_HTH_dom"/>
</dbReference>
<sequence length="260" mass="28643">MSGSGFDELSVLRSKDVAALTGTTIRALRHYMQLGLLEEPPRDTNGYRRFDVTDVVQILRIRQLAESGVSLEQIATILKEKGSLSDENLDELDQELARKEAQIVAQRAALKRLRESRAQTQATSQPSRTAQLDADIQLLVTGTNQIDPDVLSEVHSVMSAPAHALQAIKWIGRFERLEDQNGIADSDAEALAGEITQFHHSVTAQMGSVPEPSDDMLMSLVDQLRSAHLSPAQSTVWNIFLERIEANDAEDVDSSGMEEP</sequence>
<dbReference type="CDD" id="cd00592">
    <property type="entry name" value="HTH_MerR-like"/>
    <property type="match status" value="1"/>
</dbReference>
<dbReference type="SMART" id="SM00422">
    <property type="entry name" value="HTH_MERR"/>
    <property type="match status" value="1"/>
</dbReference>
<evidence type="ECO:0000256" key="2">
    <source>
        <dbReference type="SAM" id="Coils"/>
    </source>
</evidence>